<protein>
    <recommendedName>
        <fullName evidence="3">NAC domain-containing protein</fullName>
    </recommendedName>
</protein>
<keyword evidence="2" id="KW-1185">Reference proteome</keyword>
<reference evidence="1 2" key="1">
    <citation type="journal article" date="2021" name="BMC Genomics">
        <title>Datura genome reveals duplications of psychoactive alkaloid biosynthetic genes and high mutation rate following tissue culture.</title>
        <authorList>
            <person name="Rajewski A."/>
            <person name="Carter-House D."/>
            <person name="Stajich J."/>
            <person name="Litt A."/>
        </authorList>
    </citation>
    <scope>NUCLEOTIDE SEQUENCE [LARGE SCALE GENOMIC DNA]</scope>
    <source>
        <strain evidence="1">AR-01</strain>
    </source>
</reference>
<name>A0ABS8T4P2_DATST</name>
<dbReference type="InterPro" id="IPR036093">
    <property type="entry name" value="NAC_dom_sf"/>
</dbReference>
<gene>
    <name evidence="1" type="ORF">HAX54_001602</name>
</gene>
<dbReference type="SUPFAM" id="SSF101941">
    <property type="entry name" value="NAC domain"/>
    <property type="match status" value="1"/>
</dbReference>
<proteinExistence type="predicted"/>
<evidence type="ECO:0000313" key="2">
    <source>
        <dbReference type="Proteomes" id="UP000823775"/>
    </source>
</evidence>
<evidence type="ECO:0000313" key="1">
    <source>
        <dbReference type="EMBL" id="MCD7465594.1"/>
    </source>
</evidence>
<dbReference type="Gene3D" id="2.170.150.80">
    <property type="entry name" value="NAC domain"/>
    <property type="match status" value="1"/>
</dbReference>
<sequence>MNSSSSSGGGMGFRFRPVDDELISYLIKFVSGNPFDSPHIRVLDLYGNKKPSHIFHDLSPDGESTDGLDAAKKVLSNKGSVIGFKKNFRYYDHEDGRNLGHDQRVVWTMKEYRLSHSIVKVLRRRNQIRHETLFCVALRRRPARSHVINNCDDQEIGENNISVVTEGEQAMLGLGGHVGADAQNHETVPISNSEEGYGAAINVHAGAYAHGRAIASEGLSKSSSYVYFTFMCPFTSNSNICDDINEFELREVDEQEFERAKASVPLLEESLSELSNILLQGSDDNDRSWLQPTPGPNI</sequence>
<dbReference type="EMBL" id="JACEIK010001063">
    <property type="protein sequence ID" value="MCD7465594.1"/>
    <property type="molecule type" value="Genomic_DNA"/>
</dbReference>
<comment type="caution">
    <text evidence="1">The sequence shown here is derived from an EMBL/GenBank/DDBJ whole genome shotgun (WGS) entry which is preliminary data.</text>
</comment>
<organism evidence="1 2">
    <name type="scientific">Datura stramonium</name>
    <name type="common">Jimsonweed</name>
    <name type="synonym">Common thornapple</name>
    <dbReference type="NCBI Taxonomy" id="4076"/>
    <lineage>
        <taxon>Eukaryota</taxon>
        <taxon>Viridiplantae</taxon>
        <taxon>Streptophyta</taxon>
        <taxon>Embryophyta</taxon>
        <taxon>Tracheophyta</taxon>
        <taxon>Spermatophyta</taxon>
        <taxon>Magnoliopsida</taxon>
        <taxon>eudicotyledons</taxon>
        <taxon>Gunneridae</taxon>
        <taxon>Pentapetalae</taxon>
        <taxon>asterids</taxon>
        <taxon>lamiids</taxon>
        <taxon>Solanales</taxon>
        <taxon>Solanaceae</taxon>
        <taxon>Solanoideae</taxon>
        <taxon>Datureae</taxon>
        <taxon>Datura</taxon>
    </lineage>
</organism>
<accession>A0ABS8T4P2</accession>
<dbReference type="Proteomes" id="UP000823775">
    <property type="component" value="Unassembled WGS sequence"/>
</dbReference>
<evidence type="ECO:0008006" key="3">
    <source>
        <dbReference type="Google" id="ProtNLM"/>
    </source>
</evidence>